<accession>A0A5M8PEU7</accession>
<sequence>MDHLIKRVIGLSHQSQEPKKNEAAISSSPDPYAGHLNHLSKSQGDQLKKFKTALYDQGLWKPDLSVAFYAPTNSTSTAQSRTSRPPSAENPRSASTSSTKPSTSTSTSGPGKRPPSTTSIITSNPTTANGPAAATSSAIRSTSTRSRSWTKEPYSIALTESTMYALVGIREAFEIEVLLERGAKVVSFLPPLQHRKLDQKKSSKAHTLIALSHYAVPGTAIPLDVRHRKLSGGAATWLTG</sequence>
<reference evidence="2 3" key="1">
    <citation type="submission" date="2019-09" db="EMBL/GenBank/DDBJ databases">
        <title>The hologenome of the rock-dwelling lichen Lasallia pustulata.</title>
        <authorList>
            <person name="Greshake Tzovaras B."/>
            <person name="Segers F."/>
            <person name="Bicker A."/>
            <person name="Dal Grande F."/>
            <person name="Otte J."/>
            <person name="Hankeln T."/>
            <person name="Schmitt I."/>
            <person name="Ebersberger I."/>
        </authorList>
    </citation>
    <scope>NUCLEOTIDE SEQUENCE [LARGE SCALE GENOMIC DNA]</scope>
    <source>
        <strain evidence="2">A1-1</strain>
    </source>
</reference>
<feature type="compositionally biased region" description="Low complexity" evidence="1">
    <location>
        <begin position="91"/>
        <end position="145"/>
    </location>
</feature>
<feature type="region of interest" description="Disordered" evidence="1">
    <location>
        <begin position="1"/>
        <end position="40"/>
    </location>
</feature>
<evidence type="ECO:0000256" key="1">
    <source>
        <dbReference type="SAM" id="MobiDB-lite"/>
    </source>
</evidence>
<evidence type="ECO:0000313" key="3">
    <source>
        <dbReference type="Proteomes" id="UP000324767"/>
    </source>
</evidence>
<comment type="caution">
    <text evidence="2">The sequence shown here is derived from an EMBL/GenBank/DDBJ whole genome shotgun (WGS) entry which is preliminary data.</text>
</comment>
<feature type="region of interest" description="Disordered" evidence="1">
    <location>
        <begin position="74"/>
        <end position="145"/>
    </location>
</feature>
<evidence type="ECO:0000313" key="2">
    <source>
        <dbReference type="EMBL" id="KAA6407831.1"/>
    </source>
</evidence>
<dbReference type="AlphaFoldDB" id="A0A5M8PEU7"/>
<name>A0A5M8PEU7_9LECA</name>
<protein>
    <submittedName>
        <fullName evidence="2">Uncharacterized protein</fullName>
    </submittedName>
</protein>
<organism evidence="2 3">
    <name type="scientific">Lasallia pustulata</name>
    <dbReference type="NCBI Taxonomy" id="136370"/>
    <lineage>
        <taxon>Eukaryota</taxon>
        <taxon>Fungi</taxon>
        <taxon>Dikarya</taxon>
        <taxon>Ascomycota</taxon>
        <taxon>Pezizomycotina</taxon>
        <taxon>Lecanoromycetes</taxon>
        <taxon>OSLEUM clade</taxon>
        <taxon>Umbilicariomycetidae</taxon>
        <taxon>Umbilicariales</taxon>
        <taxon>Umbilicariaceae</taxon>
        <taxon>Lasallia</taxon>
    </lineage>
</organism>
<gene>
    <name evidence="2" type="ORF">FRX48_08182</name>
</gene>
<dbReference type="EMBL" id="VXIT01000015">
    <property type="protein sequence ID" value="KAA6407831.1"/>
    <property type="molecule type" value="Genomic_DNA"/>
</dbReference>
<proteinExistence type="predicted"/>
<dbReference type="Proteomes" id="UP000324767">
    <property type="component" value="Unassembled WGS sequence"/>
</dbReference>
<feature type="compositionally biased region" description="Polar residues" evidence="1">
    <location>
        <begin position="74"/>
        <end position="85"/>
    </location>
</feature>